<dbReference type="Proteomes" id="UP000319663">
    <property type="component" value="Unassembled WGS sequence"/>
</dbReference>
<name>A0A507QK47_MONPU</name>
<sequence length="59" mass="6634">MPPSKGYSHIWNRAFIKSKLGDVYSTGRAPVTNLDLNAIQAQLSTRTGTKFRDTHSQDR</sequence>
<gene>
    <name evidence="1" type="ORF">MPDQ_005203</name>
</gene>
<evidence type="ECO:0000313" key="1">
    <source>
        <dbReference type="EMBL" id="TQB67572.1"/>
    </source>
</evidence>
<dbReference type="AlphaFoldDB" id="A0A507QK47"/>
<comment type="caution">
    <text evidence="1">The sequence shown here is derived from an EMBL/GenBank/DDBJ whole genome shotgun (WGS) entry which is preliminary data.</text>
</comment>
<keyword evidence="2" id="KW-1185">Reference proteome</keyword>
<dbReference type="EMBL" id="VIFY01000359">
    <property type="protein sequence ID" value="TQB67572.1"/>
    <property type="molecule type" value="Genomic_DNA"/>
</dbReference>
<evidence type="ECO:0000313" key="2">
    <source>
        <dbReference type="Proteomes" id="UP000319663"/>
    </source>
</evidence>
<proteinExistence type="predicted"/>
<organism evidence="1 2">
    <name type="scientific">Monascus purpureus</name>
    <name type="common">Red mold</name>
    <name type="synonym">Monascus anka</name>
    <dbReference type="NCBI Taxonomy" id="5098"/>
    <lineage>
        <taxon>Eukaryota</taxon>
        <taxon>Fungi</taxon>
        <taxon>Dikarya</taxon>
        <taxon>Ascomycota</taxon>
        <taxon>Pezizomycotina</taxon>
        <taxon>Eurotiomycetes</taxon>
        <taxon>Eurotiomycetidae</taxon>
        <taxon>Eurotiales</taxon>
        <taxon>Aspergillaceae</taxon>
        <taxon>Monascus</taxon>
    </lineage>
</organism>
<accession>A0A507QK47</accession>
<protein>
    <submittedName>
        <fullName evidence="1">Uncharacterized protein</fullName>
    </submittedName>
</protein>
<reference evidence="1 2" key="1">
    <citation type="submission" date="2019-06" db="EMBL/GenBank/DDBJ databases">
        <title>Wine fermentation using esterase from Monascus purpureus.</title>
        <authorList>
            <person name="Geng C."/>
            <person name="Zhang Y."/>
        </authorList>
    </citation>
    <scope>NUCLEOTIDE SEQUENCE [LARGE SCALE GENOMIC DNA]</scope>
    <source>
        <strain evidence="1">HQ1</strain>
    </source>
</reference>
<feature type="non-terminal residue" evidence="1">
    <location>
        <position position="59"/>
    </location>
</feature>